<organism evidence="2 3">
    <name type="scientific">Sphingomonas rustica</name>
    <dbReference type="NCBI Taxonomy" id="3103142"/>
    <lineage>
        <taxon>Bacteria</taxon>
        <taxon>Pseudomonadati</taxon>
        <taxon>Pseudomonadota</taxon>
        <taxon>Alphaproteobacteria</taxon>
        <taxon>Sphingomonadales</taxon>
        <taxon>Sphingomonadaceae</taxon>
        <taxon>Sphingomonas</taxon>
    </lineage>
</organism>
<accession>A0ABV0BCK9</accession>
<keyword evidence="2" id="KW-0808">Transferase</keyword>
<proteinExistence type="predicted"/>
<evidence type="ECO:0000313" key="3">
    <source>
        <dbReference type="Proteomes" id="UP001427805"/>
    </source>
</evidence>
<sequence>MCRTIRATGWERIPNPALGADALRTYRFGEPLVLMCSAETTALQFLAHEWSGAVIIKTDAGSELVSLSRDHGGEIVEARLPKHDRDFEVSIESIAVSGREPERCEAWLLGVMFDGVAQPVSRSLLLNQWTKIVYGDWGEFLVLASDEVIPGAIVREGAWAPRDIELFQQHIGEGDVVLDVGANFGHHSVVFSKLVGDAGRVIAIEAQSLMYRLVHANAALNRRYNILPIHAAAGAEEGSVTMFSVDYDGDHNFGALAVDTENDAEDARGERVAVHTLDTLLPQHLEGRPVRFVKIDVQAYELYVLKGMAETISRDRPTIFIEISPYWMRRAGYDYVEIYDFLRARGYDFIHRDGIVPGPNGVPEVAEDDKIEWDLLAVPQAADKGQAAEAP</sequence>
<evidence type="ECO:0000259" key="1">
    <source>
        <dbReference type="Pfam" id="PF05050"/>
    </source>
</evidence>
<dbReference type="Proteomes" id="UP001427805">
    <property type="component" value="Unassembled WGS sequence"/>
</dbReference>
<reference evidence="2 3" key="1">
    <citation type="submission" date="2024-05" db="EMBL/GenBank/DDBJ databases">
        <title>Sphingomonas sp. HF-S3 16S ribosomal RNA gene Genome sequencing and assembly.</title>
        <authorList>
            <person name="Lee H."/>
        </authorList>
    </citation>
    <scope>NUCLEOTIDE SEQUENCE [LARGE SCALE GENOMIC DNA]</scope>
    <source>
        <strain evidence="2 3">HF-S3</strain>
    </source>
</reference>
<dbReference type="GO" id="GO:0032259">
    <property type="term" value="P:methylation"/>
    <property type="evidence" value="ECO:0007669"/>
    <property type="project" value="UniProtKB-KW"/>
</dbReference>
<feature type="domain" description="Methyltransferase FkbM" evidence="1">
    <location>
        <begin position="179"/>
        <end position="349"/>
    </location>
</feature>
<dbReference type="GO" id="GO:0008168">
    <property type="term" value="F:methyltransferase activity"/>
    <property type="evidence" value="ECO:0007669"/>
    <property type="project" value="UniProtKB-KW"/>
</dbReference>
<dbReference type="InterPro" id="IPR006342">
    <property type="entry name" value="FkbM_mtfrase"/>
</dbReference>
<dbReference type="SUPFAM" id="SSF53335">
    <property type="entry name" value="S-adenosyl-L-methionine-dependent methyltransferases"/>
    <property type="match status" value="1"/>
</dbReference>
<dbReference type="EMBL" id="JBDIZK010000013">
    <property type="protein sequence ID" value="MEN3749285.1"/>
    <property type="molecule type" value="Genomic_DNA"/>
</dbReference>
<dbReference type="EC" id="2.1.1.-" evidence="2"/>
<dbReference type="NCBIfam" id="TIGR01444">
    <property type="entry name" value="fkbM_fam"/>
    <property type="match status" value="1"/>
</dbReference>
<keyword evidence="3" id="KW-1185">Reference proteome</keyword>
<dbReference type="Pfam" id="PF05050">
    <property type="entry name" value="Methyltransf_21"/>
    <property type="match status" value="1"/>
</dbReference>
<gene>
    <name evidence="2" type="ORF">TPR58_19080</name>
</gene>
<dbReference type="PANTHER" id="PTHR34203:SF15">
    <property type="entry name" value="SLL1173 PROTEIN"/>
    <property type="match status" value="1"/>
</dbReference>
<dbReference type="InterPro" id="IPR029063">
    <property type="entry name" value="SAM-dependent_MTases_sf"/>
</dbReference>
<dbReference type="Gene3D" id="3.40.50.150">
    <property type="entry name" value="Vaccinia Virus protein VP39"/>
    <property type="match status" value="1"/>
</dbReference>
<comment type="caution">
    <text evidence="2">The sequence shown here is derived from an EMBL/GenBank/DDBJ whole genome shotgun (WGS) entry which is preliminary data.</text>
</comment>
<evidence type="ECO:0000313" key="2">
    <source>
        <dbReference type="EMBL" id="MEN3749285.1"/>
    </source>
</evidence>
<keyword evidence="2" id="KW-0489">Methyltransferase</keyword>
<protein>
    <submittedName>
        <fullName evidence="2">FkbM family methyltransferase</fullName>
        <ecNumber evidence="2">2.1.1.-</ecNumber>
    </submittedName>
</protein>
<dbReference type="PANTHER" id="PTHR34203">
    <property type="entry name" value="METHYLTRANSFERASE, FKBM FAMILY PROTEIN"/>
    <property type="match status" value="1"/>
</dbReference>
<name>A0ABV0BCK9_9SPHN</name>
<dbReference type="InterPro" id="IPR052514">
    <property type="entry name" value="SAM-dependent_MTase"/>
</dbReference>